<reference evidence="1 2" key="1">
    <citation type="submission" date="2016-11" db="EMBL/GenBank/DDBJ databases">
        <authorList>
            <person name="Manzoor S."/>
        </authorList>
    </citation>
    <scope>NUCLEOTIDE SEQUENCE [LARGE SCALE GENOMIC DNA]</scope>
    <source>
        <strain evidence="1">Clostridium ultunense strain Esp</strain>
    </source>
</reference>
<name>A0A1M4PLB7_9FIRM</name>
<proteinExistence type="predicted"/>
<accession>A0A1M4PLB7</accession>
<organism evidence="1 2">
    <name type="scientific">[Clostridium] ultunense Esp</name>
    <dbReference type="NCBI Taxonomy" id="1288971"/>
    <lineage>
        <taxon>Bacteria</taxon>
        <taxon>Bacillati</taxon>
        <taxon>Bacillota</taxon>
        <taxon>Tissierellia</taxon>
        <taxon>Tissierellales</taxon>
        <taxon>Tepidimicrobiaceae</taxon>
        <taxon>Schnuerera</taxon>
    </lineage>
</organism>
<sequence>MIEDITDIISTKFTNVDIYGSIYDEYYRRDVITFNKKKGSLGII</sequence>
<protein>
    <submittedName>
        <fullName evidence="1">Uncharacterized protein</fullName>
    </submittedName>
</protein>
<dbReference type="Proteomes" id="UP000245423">
    <property type="component" value="Chromosome 1"/>
</dbReference>
<evidence type="ECO:0000313" key="2">
    <source>
        <dbReference type="Proteomes" id="UP000245423"/>
    </source>
</evidence>
<evidence type="ECO:0000313" key="1">
    <source>
        <dbReference type="EMBL" id="SHD76240.1"/>
    </source>
</evidence>
<gene>
    <name evidence="1" type="ORF">CUESP1_0861</name>
</gene>
<dbReference type="EMBL" id="LT669839">
    <property type="protein sequence ID" value="SHD76240.1"/>
    <property type="molecule type" value="Genomic_DNA"/>
</dbReference>
<keyword evidence="2" id="KW-1185">Reference proteome</keyword>
<dbReference type="AlphaFoldDB" id="A0A1M4PLB7"/>